<name>A0ABU1J178_9BACL</name>
<dbReference type="Proteomes" id="UP001185028">
    <property type="component" value="Unassembled WGS sequence"/>
</dbReference>
<accession>A0ABU1J178</accession>
<dbReference type="Pfam" id="PF13575">
    <property type="entry name" value="DUF4135"/>
    <property type="match status" value="1"/>
</dbReference>
<feature type="domain" description="Lantibiotic biosynthesis protein dehydration" evidence="1">
    <location>
        <begin position="201"/>
        <end position="571"/>
    </location>
</feature>
<dbReference type="PANTHER" id="PTHR12736:SF7">
    <property type="entry name" value="LANC-LIKE PROTEIN 3"/>
    <property type="match status" value="1"/>
</dbReference>
<dbReference type="PANTHER" id="PTHR12736">
    <property type="entry name" value="LANC-LIKE PROTEIN"/>
    <property type="match status" value="1"/>
</dbReference>
<dbReference type="InterPro" id="IPR012341">
    <property type="entry name" value="6hp_glycosidase-like_sf"/>
</dbReference>
<dbReference type="CDD" id="cd04792">
    <property type="entry name" value="LanM-like"/>
    <property type="match status" value="1"/>
</dbReference>
<gene>
    <name evidence="2" type="ORF">JOC58_003125</name>
</gene>
<dbReference type="SUPFAM" id="SSF158745">
    <property type="entry name" value="LanC-like"/>
    <property type="match status" value="1"/>
</dbReference>
<sequence>MTLLDICKLKTATYLQERVITEPLSTTNEALEQWTEYIQLPVQYRYAFLESYSKSEQEFNSLTDHLAPDIELTDQQQWIDDLQQLMCNFDANESVLYAVKGHIPTDHPYLCFTYPFLHWMQQIIDADLPQTAKVDQQAVVSSILEATLQTVLKLSVKVLTIEINKLSTHSLLTGNTPEARYQNFCSKLQQRQYFTQLVYEYPTMFRMIIEESIQQKNFLLEAVDHLISDFNQIQERFGVLGALTTIEMNKGDSHCGKKTVLICGFEHGKVVYKPKPLQVNIHVNQIIEYMNNQGLEYAIQPLPVIAYEDYGWQAYIEQVSSTSEAEIEQLYYKVGVYICLLHVLMGSDMHAENVIMSGNNPYFVDLESSFQGYDSQDLQEETAYKKVLYTIKDSVIRTCLLPAKLDKQSNLDVSGLTGAGDKTIAKGKFAFEHNYTDQIKLVRTSYTTTYKKNIPLLNGIRVNPRQYVASIVKGFEKAYQIITEHKSDFIGQHGWIRSFAKDKVRTIVRNTSDYSTLLNASTNPNYLIDALYRNRLFDRMWAISSRNHRLLPIIPAEIYDLLHMDIPYFYSYVNHTSIYDSRDNEYEFFHQETLLDRVIQRIEAMDEQHNDLSFQVQMIQTALATPIKKWDLKQYKKDYRSYDHLEQKPASYFIEEAIRIADQLITLSTTTTDFADISWANISIGNDEQWIMNPLDNSLYEGLLGNALFFATIYQMTEQARYLDVVEKILVAVDLDKMLYNKPQSLSAFTGEASYAYSYYYLGLLLQRQDLKEQGIQHILHCGKQIAEDDQYDLMAGCAGTLLVALQIYQDCVQDEVLSIAIQCGEHLIKHAIPINDHSIGWQNAIGNGSVLTGMSHGNAGIAWALAELYEETRMETFRHYAIQALAYEREMYSPEENNWFDLRNRQNRIQKNFPEPVNWCHGAPGIGMSRIKVINIMDDQQTRIEIERAIEKTLEEGLGGSDCLCHGSMGNIDLLLLSAQHLGQTEHFDIAQRIVGDLVQNAQADQWYSGIPQTAQVPTLMIGLAGIGYQLLRTVDPYRVPSILTLQLPHLL</sequence>
<protein>
    <submittedName>
        <fullName evidence="2">Type 2 lantibiotic biosynthesis protein LanM</fullName>
    </submittedName>
</protein>
<dbReference type="Pfam" id="PF05147">
    <property type="entry name" value="LANC_like"/>
    <property type="match status" value="1"/>
</dbReference>
<dbReference type="InterPro" id="IPR007822">
    <property type="entry name" value="LANC-like"/>
</dbReference>
<dbReference type="SMART" id="SM01260">
    <property type="entry name" value="LANC_like"/>
    <property type="match status" value="1"/>
</dbReference>
<dbReference type="InterPro" id="IPR017146">
    <property type="entry name" value="Lanti_2_LanM"/>
</dbReference>
<dbReference type="RefSeq" id="WP_188776488.1">
    <property type="nucleotide sequence ID" value="NZ_BMMB01000007.1"/>
</dbReference>
<dbReference type="Gene3D" id="1.50.10.10">
    <property type="match status" value="1"/>
</dbReference>
<dbReference type="PRINTS" id="PR01950">
    <property type="entry name" value="LANCSUPER"/>
</dbReference>
<dbReference type="EMBL" id="JAVDQH010000012">
    <property type="protein sequence ID" value="MDR6245226.1"/>
    <property type="molecule type" value="Genomic_DNA"/>
</dbReference>
<dbReference type="NCBIfam" id="TIGR03897">
    <property type="entry name" value="lanti_2_LanM"/>
    <property type="match status" value="1"/>
</dbReference>
<organism evidence="2 3">
    <name type="scientific">Paenibacillus hunanensis</name>
    <dbReference type="NCBI Taxonomy" id="539262"/>
    <lineage>
        <taxon>Bacteria</taxon>
        <taxon>Bacillati</taxon>
        <taxon>Bacillota</taxon>
        <taxon>Bacilli</taxon>
        <taxon>Bacillales</taxon>
        <taxon>Paenibacillaceae</taxon>
        <taxon>Paenibacillus</taxon>
    </lineage>
</organism>
<proteinExistence type="predicted"/>
<evidence type="ECO:0000259" key="1">
    <source>
        <dbReference type="Pfam" id="PF13575"/>
    </source>
</evidence>
<reference evidence="2 3" key="1">
    <citation type="submission" date="2023-07" db="EMBL/GenBank/DDBJ databases">
        <title>Genomic Encyclopedia of Type Strains, Phase IV (KMG-IV): sequencing the most valuable type-strain genomes for metagenomic binning, comparative biology and taxonomic classification.</title>
        <authorList>
            <person name="Goeker M."/>
        </authorList>
    </citation>
    <scope>NUCLEOTIDE SEQUENCE [LARGE SCALE GENOMIC DNA]</scope>
    <source>
        <strain evidence="2 3">DSM 22170</strain>
    </source>
</reference>
<comment type="caution">
    <text evidence="2">The sequence shown here is derived from an EMBL/GenBank/DDBJ whole genome shotgun (WGS) entry which is preliminary data.</text>
</comment>
<dbReference type="PIRSF" id="PIRSF037228">
    <property type="entry name" value="Lant_mod_RumM"/>
    <property type="match status" value="1"/>
</dbReference>
<evidence type="ECO:0000313" key="2">
    <source>
        <dbReference type="EMBL" id="MDR6245226.1"/>
    </source>
</evidence>
<dbReference type="InterPro" id="IPR025410">
    <property type="entry name" value="Lant_dehyd"/>
</dbReference>
<evidence type="ECO:0000313" key="3">
    <source>
        <dbReference type="Proteomes" id="UP001185028"/>
    </source>
</evidence>
<keyword evidence="3" id="KW-1185">Reference proteome</keyword>